<dbReference type="Proteomes" id="UP000000872">
    <property type="component" value="Segment"/>
</dbReference>
<dbReference type="RefSeq" id="NP_064778.1">
    <property type="nucleotide sequence ID" value="NC_002520.1"/>
</dbReference>
<reference evidence="1 2" key="1">
    <citation type="journal article" date="2000" name="Virology">
        <title>Complete genomic sequence of the Amsacta moorei entomopoxvirus: analysis and comparison with other poxviruses.</title>
        <authorList>
            <person name="Bawden A.L."/>
            <person name="Glassberg K.J."/>
            <person name="Diggans J."/>
            <person name="Shaw R."/>
            <person name="Farmerie W."/>
            <person name="Moyer R.W."/>
        </authorList>
    </citation>
    <scope>NUCLEOTIDE SEQUENCE [LARGE SCALE GENOMIC DNA]</scope>
</reference>
<keyword evidence="2" id="KW-1185">Reference proteome</keyword>
<evidence type="ECO:0000313" key="1">
    <source>
        <dbReference type="EMBL" id="AAG02995.1"/>
    </source>
</evidence>
<dbReference type="EMBL" id="AF250284">
    <property type="protein sequence ID" value="AAG02981.1"/>
    <property type="molecule type" value="Genomic_DNA"/>
</dbReference>
<dbReference type="EMBL" id="AF250284">
    <property type="protein sequence ID" value="AAG02995.1"/>
    <property type="molecule type" value="Genomic_DNA"/>
</dbReference>
<dbReference type="KEGG" id="vg:1494879"/>
<organismHost>
    <name type="scientific">Amsacta</name>
    <dbReference type="NCBI Taxonomy" id="340055"/>
</organismHost>
<dbReference type="RefSeq" id="NP_065053.1">
    <property type="nucleotide sequence ID" value="NC_002520.1"/>
</dbReference>
<sequence length="68" mass="8405">MLRIELKKNYSHNNYAFCKLCNLMMMNVRGLKIHYTRVHNTKLLLVDNYPTFEIILTNKQEEYWRPWI</sequence>
<organism evidence="1 2">
    <name type="scientific">Amsacta moorei entomopoxvirus</name>
    <name type="common">AmEPV</name>
    <dbReference type="NCBI Taxonomy" id="28321"/>
    <lineage>
        <taxon>Viruses</taxon>
        <taxon>Varidnaviria</taxon>
        <taxon>Bamfordvirae</taxon>
        <taxon>Nucleocytoviricota</taxon>
        <taxon>Pokkesviricetes</taxon>
        <taxon>Chitovirales</taxon>
        <taxon>Poxviridae</taxon>
        <taxon>Entomopoxvirinae</taxon>
        <taxon>Betaentomopoxvirus</taxon>
    </lineage>
</organism>
<dbReference type="KEGG" id="vg:1494865"/>
<evidence type="ECO:0000313" key="2">
    <source>
        <dbReference type="Proteomes" id="UP000000872"/>
    </source>
</evidence>
<proteinExistence type="predicted"/>
<accession>Q9DGZ2</accession>
<gene>
    <name evidence="1" type="primary">AMVITR09</name>
</gene>
<protein>
    <submittedName>
        <fullName evidence="1">AMVITR09</fullName>
    </submittedName>
</protein>
<name>Q9DGZ2_AMEPV</name>